<proteinExistence type="predicted"/>
<dbReference type="RefSeq" id="XP_060290007.1">
    <property type="nucleotide sequence ID" value="XM_060442992.1"/>
</dbReference>
<gene>
    <name evidence="2" type="ORF">B0T26DRAFT_729940</name>
</gene>
<evidence type="ECO:0000313" key="2">
    <source>
        <dbReference type="EMBL" id="KAK0703148.1"/>
    </source>
</evidence>
<protein>
    <recommendedName>
        <fullName evidence="4">Secreted protein</fullName>
    </recommendedName>
</protein>
<accession>A0AA39ZTC1</accession>
<organism evidence="2 3">
    <name type="scientific">Lasiosphaeria miniovina</name>
    <dbReference type="NCBI Taxonomy" id="1954250"/>
    <lineage>
        <taxon>Eukaryota</taxon>
        <taxon>Fungi</taxon>
        <taxon>Dikarya</taxon>
        <taxon>Ascomycota</taxon>
        <taxon>Pezizomycotina</taxon>
        <taxon>Sordariomycetes</taxon>
        <taxon>Sordariomycetidae</taxon>
        <taxon>Sordariales</taxon>
        <taxon>Lasiosphaeriaceae</taxon>
        <taxon>Lasiosphaeria</taxon>
    </lineage>
</organism>
<reference evidence="2" key="1">
    <citation type="submission" date="2023-06" db="EMBL/GenBank/DDBJ databases">
        <title>Genome-scale phylogeny and comparative genomics of the fungal order Sordariales.</title>
        <authorList>
            <consortium name="Lawrence Berkeley National Laboratory"/>
            <person name="Hensen N."/>
            <person name="Bonometti L."/>
            <person name="Westerberg I."/>
            <person name="Brannstrom I.O."/>
            <person name="Guillou S."/>
            <person name="Cros-Aarteil S."/>
            <person name="Calhoun S."/>
            <person name="Haridas S."/>
            <person name="Kuo A."/>
            <person name="Mondo S."/>
            <person name="Pangilinan J."/>
            <person name="Riley R."/>
            <person name="LaButti K."/>
            <person name="Andreopoulos B."/>
            <person name="Lipzen A."/>
            <person name="Chen C."/>
            <person name="Yanf M."/>
            <person name="Daum C."/>
            <person name="Ng V."/>
            <person name="Clum A."/>
            <person name="Steindorff A."/>
            <person name="Ohm R."/>
            <person name="Martin F."/>
            <person name="Silar P."/>
            <person name="Natvig D."/>
            <person name="Lalanne C."/>
            <person name="Gautier V."/>
            <person name="Ament-velasquez S.L."/>
            <person name="Kruys A."/>
            <person name="Hutchinson M.I."/>
            <person name="Powell A.J."/>
            <person name="Barry K."/>
            <person name="Miller A.N."/>
            <person name="Grigoriev I.V."/>
            <person name="Debuchy R."/>
            <person name="Gladieux P."/>
            <person name="Thoren M.H."/>
            <person name="Johannesson H."/>
        </authorList>
    </citation>
    <scope>NUCLEOTIDE SEQUENCE</scope>
    <source>
        <strain evidence="2">SMH2392-1A</strain>
    </source>
</reference>
<feature type="signal peptide" evidence="1">
    <location>
        <begin position="1"/>
        <end position="18"/>
    </location>
</feature>
<feature type="chain" id="PRO_5041202267" description="Secreted protein" evidence="1">
    <location>
        <begin position="19"/>
        <end position="92"/>
    </location>
</feature>
<evidence type="ECO:0000313" key="3">
    <source>
        <dbReference type="Proteomes" id="UP001172101"/>
    </source>
</evidence>
<name>A0AA39ZTC1_9PEZI</name>
<sequence length="92" mass="10085">MNSQHIAVAIVVLADVLGFPIRGRFGSGESVASWTQVERYNTLGDMLLARVGLQDVLVRHEARVVVARCASARHEAKLTKTTISHINHPFHG</sequence>
<keyword evidence="3" id="KW-1185">Reference proteome</keyword>
<dbReference type="Proteomes" id="UP001172101">
    <property type="component" value="Unassembled WGS sequence"/>
</dbReference>
<comment type="caution">
    <text evidence="2">The sequence shown here is derived from an EMBL/GenBank/DDBJ whole genome shotgun (WGS) entry which is preliminary data.</text>
</comment>
<dbReference type="AlphaFoldDB" id="A0AA39ZTC1"/>
<dbReference type="GeneID" id="85326262"/>
<evidence type="ECO:0008006" key="4">
    <source>
        <dbReference type="Google" id="ProtNLM"/>
    </source>
</evidence>
<dbReference type="EMBL" id="JAUIRO010000008">
    <property type="protein sequence ID" value="KAK0703148.1"/>
    <property type="molecule type" value="Genomic_DNA"/>
</dbReference>
<evidence type="ECO:0000256" key="1">
    <source>
        <dbReference type="SAM" id="SignalP"/>
    </source>
</evidence>
<keyword evidence="1" id="KW-0732">Signal</keyword>